<evidence type="ECO:0000313" key="2">
    <source>
        <dbReference type="EnsemblPlants" id="AET4Gv20079800.1"/>
    </source>
</evidence>
<reference evidence="3" key="2">
    <citation type="journal article" date="2017" name="Nat. Plants">
        <title>The Aegilops tauschii genome reveals multiple impacts of transposons.</title>
        <authorList>
            <person name="Zhao G."/>
            <person name="Zou C."/>
            <person name="Li K."/>
            <person name="Wang K."/>
            <person name="Li T."/>
            <person name="Gao L."/>
            <person name="Zhang X."/>
            <person name="Wang H."/>
            <person name="Yang Z."/>
            <person name="Liu X."/>
            <person name="Jiang W."/>
            <person name="Mao L."/>
            <person name="Kong X."/>
            <person name="Jiao Y."/>
            <person name="Jia J."/>
        </authorList>
    </citation>
    <scope>NUCLEOTIDE SEQUENCE [LARGE SCALE GENOMIC DNA]</scope>
    <source>
        <strain evidence="3">cv. AL8/78</strain>
    </source>
</reference>
<protein>
    <submittedName>
        <fullName evidence="2">Uncharacterized protein</fullName>
    </submittedName>
</protein>
<reference evidence="2" key="4">
    <citation type="submission" date="2019-03" db="UniProtKB">
        <authorList>
            <consortium name="EnsemblPlants"/>
        </authorList>
    </citation>
    <scope>IDENTIFICATION</scope>
</reference>
<dbReference type="Gramene" id="AET4Gv20079800.1">
    <property type="protein sequence ID" value="AET4Gv20079800.1"/>
    <property type="gene ID" value="AET4Gv20079800"/>
</dbReference>
<proteinExistence type="predicted"/>
<organism evidence="2 3">
    <name type="scientific">Aegilops tauschii subsp. strangulata</name>
    <name type="common">Goatgrass</name>
    <dbReference type="NCBI Taxonomy" id="200361"/>
    <lineage>
        <taxon>Eukaryota</taxon>
        <taxon>Viridiplantae</taxon>
        <taxon>Streptophyta</taxon>
        <taxon>Embryophyta</taxon>
        <taxon>Tracheophyta</taxon>
        <taxon>Spermatophyta</taxon>
        <taxon>Magnoliopsida</taxon>
        <taxon>Liliopsida</taxon>
        <taxon>Poales</taxon>
        <taxon>Poaceae</taxon>
        <taxon>BOP clade</taxon>
        <taxon>Pooideae</taxon>
        <taxon>Triticodae</taxon>
        <taxon>Triticeae</taxon>
        <taxon>Triticinae</taxon>
        <taxon>Aegilops</taxon>
    </lineage>
</organism>
<evidence type="ECO:0000256" key="1">
    <source>
        <dbReference type="SAM" id="MobiDB-lite"/>
    </source>
</evidence>
<name>A0A453H6A3_AEGTS</name>
<dbReference type="EnsemblPlants" id="AET4Gv20079800.1">
    <property type="protein sequence ID" value="AET4Gv20079800.1"/>
    <property type="gene ID" value="AET4Gv20079800"/>
</dbReference>
<sequence length="88" mass="9722">RPETRKTPGFTPGEPPPPPNPAARVRSTENNASPSFFRPIPRPLIATFTPPRVPHPPHLPGEAENPPSRRLPRTLTDSEVELLPARLQ</sequence>
<reference evidence="2" key="5">
    <citation type="journal article" date="2021" name="G3 (Bethesda)">
        <title>Aegilops tauschii genome assembly Aet v5.0 features greater sequence contiguity and improved annotation.</title>
        <authorList>
            <person name="Wang L."/>
            <person name="Zhu T."/>
            <person name="Rodriguez J.C."/>
            <person name="Deal K.R."/>
            <person name="Dubcovsky J."/>
            <person name="McGuire P.E."/>
            <person name="Lux T."/>
            <person name="Spannagl M."/>
            <person name="Mayer K.F.X."/>
            <person name="Baldrich P."/>
            <person name="Meyers B.C."/>
            <person name="Huo N."/>
            <person name="Gu Y.Q."/>
            <person name="Zhou H."/>
            <person name="Devos K.M."/>
            <person name="Bennetzen J.L."/>
            <person name="Unver T."/>
            <person name="Budak H."/>
            <person name="Gulick P.J."/>
            <person name="Galiba G."/>
            <person name="Kalapos B."/>
            <person name="Nelson D.R."/>
            <person name="Li P."/>
            <person name="You F.M."/>
            <person name="Luo M.C."/>
            <person name="Dvorak J."/>
        </authorList>
    </citation>
    <scope>NUCLEOTIDE SEQUENCE [LARGE SCALE GENOMIC DNA]</scope>
    <source>
        <strain evidence="2">cv. AL8/78</strain>
    </source>
</reference>
<accession>A0A453H6A3</accession>
<feature type="region of interest" description="Disordered" evidence="1">
    <location>
        <begin position="1"/>
        <end position="88"/>
    </location>
</feature>
<dbReference type="AlphaFoldDB" id="A0A453H6A3"/>
<dbReference type="Proteomes" id="UP000015105">
    <property type="component" value="Chromosome 4D"/>
</dbReference>
<reference evidence="3" key="1">
    <citation type="journal article" date="2014" name="Science">
        <title>Ancient hybridizations among the ancestral genomes of bread wheat.</title>
        <authorList>
            <consortium name="International Wheat Genome Sequencing Consortium,"/>
            <person name="Marcussen T."/>
            <person name="Sandve S.R."/>
            <person name="Heier L."/>
            <person name="Spannagl M."/>
            <person name="Pfeifer M."/>
            <person name="Jakobsen K.S."/>
            <person name="Wulff B.B."/>
            <person name="Steuernagel B."/>
            <person name="Mayer K.F."/>
            <person name="Olsen O.A."/>
        </authorList>
    </citation>
    <scope>NUCLEOTIDE SEQUENCE [LARGE SCALE GENOMIC DNA]</scope>
    <source>
        <strain evidence="3">cv. AL8/78</strain>
    </source>
</reference>
<keyword evidence="3" id="KW-1185">Reference proteome</keyword>
<reference evidence="2" key="3">
    <citation type="journal article" date="2017" name="Nature">
        <title>Genome sequence of the progenitor of the wheat D genome Aegilops tauschii.</title>
        <authorList>
            <person name="Luo M.C."/>
            <person name="Gu Y.Q."/>
            <person name="Puiu D."/>
            <person name="Wang H."/>
            <person name="Twardziok S.O."/>
            <person name="Deal K.R."/>
            <person name="Huo N."/>
            <person name="Zhu T."/>
            <person name="Wang L."/>
            <person name="Wang Y."/>
            <person name="McGuire P.E."/>
            <person name="Liu S."/>
            <person name="Long H."/>
            <person name="Ramasamy R.K."/>
            <person name="Rodriguez J.C."/>
            <person name="Van S.L."/>
            <person name="Yuan L."/>
            <person name="Wang Z."/>
            <person name="Xia Z."/>
            <person name="Xiao L."/>
            <person name="Anderson O.D."/>
            <person name="Ouyang S."/>
            <person name="Liang Y."/>
            <person name="Zimin A.V."/>
            <person name="Pertea G."/>
            <person name="Qi P."/>
            <person name="Bennetzen J.L."/>
            <person name="Dai X."/>
            <person name="Dawson M.W."/>
            <person name="Muller H.G."/>
            <person name="Kugler K."/>
            <person name="Rivarola-Duarte L."/>
            <person name="Spannagl M."/>
            <person name="Mayer K.F.X."/>
            <person name="Lu F.H."/>
            <person name="Bevan M.W."/>
            <person name="Leroy P."/>
            <person name="Li P."/>
            <person name="You F.M."/>
            <person name="Sun Q."/>
            <person name="Liu Z."/>
            <person name="Lyons E."/>
            <person name="Wicker T."/>
            <person name="Salzberg S.L."/>
            <person name="Devos K.M."/>
            <person name="Dvorak J."/>
        </authorList>
    </citation>
    <scope>NUCLEOTIDE SEQUENCE [LARGE SCALE GENOMIC DNA]</scope>
    <source>
        <strain evidence="2">cv. AL8/78</strain>
    </source>
</reference>
<evidence type="ECO:0000313" key="3">
    <source>
        <dbReference type="Proteomes" id="UP000015105"/>
    </source>
</evidence>